<gene>
    <name evidence="2" type="ORF">CHS0354_002507</name>
</gene>
<evidence type="ECO:0000313" key="3">
    <source>
        <dbReference type="Proteomes" id="UP001195483"/>
    </source>
</evidence>
<dbReference type="AlphaFoldDB" id="A0AAE0W1L4"/>
<protein>
    <submittedName>
        <fullName evidence="2">Uncharacterized protein</fullName>
    </submittedName>
</protein>
<dbReference type="EMBL" id="JAEAOA010000206">
    <property type="protein sequence ID" value="KAK3596940.1"/>
    <property type="molecule type" value="Genomic_DNA"/>
</dbReference>
<comment type="caution">
    <text evidence="2">The sequence shown here is derived from an EMBL/GenBank/DDBJ whole genome shotgun (WGS) entry which is preliminary data.</text>
</comment>
<name>A0AAE0W1L4_9BIVA</name>
<reference evidence="2" key="2">
    <citation type="journal article" date="2021" name="Genome Biol. Evol.">
        <title>Developing a high-quality reference genome for a parasitic bivalve with doubly uniparental inheritance (Bivalvia: Unionida).</title>
        <authorList>
            <person name="Smith C.H."/>
        </authorList>
    </citation>
    <scope>NUCLEOTIDE SEQUENCE</scope>
    <source>
        <strain evidence="2">CHS0354</strain>
        <tissue evidence="2">Mantle</tissue>
    </source>
</reference>
<evidence type="ECO:0000256" key="1">
    <source>
        <dbReference type="SAM" id="MobiDB-lite"/>
    </source>
</evidence>
<keyword evidence="3" id="KW-1185">Reference proteome</keyword>
<accession>A0AAE0W1L4</accession>
<sequence>MHVTISQILDCVLLEHACLDERLLNRTVMVASPHRGRCSESYLLIFDGFATPEMVPNFQECGQLTALPHNRREYLATTDRVVIRRHQVKYSMAASQEPPPPPPALSTPPSSHLPLRTLERSPSITRSSCIMYSTSFTDCSSGDQHAEPNMNLNNDVPIYVHDLVRLLVATSTSTNALHYSRR</sequence>
<feature type="region of interest" description="Disordered" evidence="1">
    <location>
        <begin position="91"/>
        <end position="116"/>
    </location>
</feature>
<proteinExistence type="predicted"/>
<organism evidence="2 3">
    <name type="scientific">Potamilus streckersoni</name>
    <dbReference type="NCBI Taxonomy" id="2493646"/>
    <lineage>
        <taxon>Eukaryota</taxon>
        <taxon>Metazoa</taxon>
        <taxon>Spiralia</taxon>
        <taxon>Lophotrochozoa</taxon>
        <taxon>Mollusca</taxon>
        <taxon>Bivalvia</taxon>
        <taxon>Autobranchia</taxon>
        <taxon>Heteroconchia</taxon>
        <taxon>Palaeoheterodonta</taxon>
        <taxon>Unionida</taxon>
        <taxon>Unionoidea</taxon>
        <taxon>Unionidae</taxon>
        <taxon>Ambleminae</taxon>
        <taxon>Lampsilini</taxon>
        <taxon>Potamilus</taxon>
    </lineage>
</organism>
<dbReference type="Proteomes" id="UP001195483">
    <property type="component" value="Unassembled WGS sequence"/>
</dbReference>
<reference evidence="2" key="3">
    <citation type="submission" date="2023-05" db="EMBL/GenBank/DDBJ databases">
        <authorList>
            <person name="Smith C.H."/>
        </authorList>
    </citation>
    <scope>NUCLEOTIDE SEQUENCE</scope>
    <source>
        <strain evidence="2">CHS0354</strain>
        <tissue evidence="2">Mantle</tissue>
    </source>
</reference>
<feature type="compositionally biased region" description="Pro residues" evidence="1">
    <location>
        <begin position="97"/>
        <end position="106"/>
    </location>
</feature>
<evidence type="ECO:0000313" key="2">
    <source>
        <dbReference type="EMBL" id="KAK3596940.1"/>
    </source>
</evidence>
<reference evidence="2" key="1">
    <citation type="journal article" date="2021" name="Genome Biol. Evol.">
        <title>A High-Quality Reference Genome for a Parasitic Bivalve with Doubly Uniparental Inheritance (Bivalvia: Unionida).</title>
        <authorList>
            <person name="Smith C.H."/>
        </authorList>
    </citation>
    <scope>NUCLEOTIDE SEQUENCE</scope>
    <source>
        <strain evidence="2">CHS0354</strain>
    </source>
</reference>